<dbReference type="RefSeq" id="WP_379904700.1">
    <property type="nucleotide sequence ID" value="NZ_JBHRTR010000035.1"/>
</dbReference>
<evidence type="ECO:0000256" key="2">
    <source>
        <dbReference type="RuleBase" id="RU364116"/>
    </source>
</evidence>
<comment type="caution">
    <text evidence="5">The sequence shown here is derived from an EMBL/GenBank/DDBJ whole genome shotgun (WGS) entry which is preliminary data.</text>
</comment>
<organism evidence="5 6">
    <name type="scientific">Marinibaculum pumilum</name>
    <dbReference type="NCBI Taxonomy" id="1766165"/>
    <lineage>
        <taxon>Bacteria</taxon>
        <taxon>Pseudomonadati</taxon>
        <taxon>Pseudomonadota</taxon>
        <taxon>Alphaproteobacteria</taxon>
        <taxon>Rhodospirillales</taxon>
        <taxon>Rhodospirillaceae</taxon>
        <taxon>Marinibaculum</taxon>
    </lineage>
</organism>
<evidence type="ECO:0000259" key="4">
    <source>
        <dbReference type="PROSITE" id="PS51918"/>
    </source>
</evidence>
<feature type="domain" description="Radical SAM core" evidence="4">
    <location>
        <begin position="26"/>
        <end position="261"/>
    </location>
</feature>
<dbReference type="InterPro" id="IPR004559">
    <property type="entry name" value="HemW-like"/>
</dbReference>
<evidence type="ECO:0000313" key="5">
    <source>
        <dbReference type="EMBL" id="MFC3229972.1"/>
    </source>
</evidence>
<keyword evidence="2" id="KW-0949">S-adenosyl-L-methionine</keyword>
<dbReference type="PROSITE" id="PS51918">
    <property type="entry name" value="RADICAL_SAM"/>
    <property type="match status" value="1"/>
</dbReference>
<protein>
    <recommendedName>
        <fullName evidence="2">Heme chaperone HemW</fullName>
    </recommendedName>
</protein>
<evidence type="ECO:0000313" key="6">
    <source>
        <dbReference type="Proteomes" id="UP001595528"/>
    </source>
</evidence>
<gene>
    <name evidence="5" type="primary">hemW</name>
    <name evidence="5" type="ORF">ACFOGJ_22165</name>
</gene>
<keyword evidence="2" id="KW-0004">4Fe-4S</keyword>
<dbReference type="Gene3D" id="3.30.750.200">
    <property type="match status" value="1"/>
</dbReference>
<keyword evidence="2" id="KW-0963">Cytoplasm</keyword>
<keyword evidence="2" id="KW-0408">Iron</keyword>
<dbReference type="InterPro" id="IPR034505">
    <property type="entry name" value="Coproporphyrinogen-III_oxidase"/>
</dbReference>
<dbReference type="CDD" id="cd01335">
    <property type="entry name" value="Radical_SAM"/>
    <property type="match status" value="1"/>
</dbReference>
<dbReference type="Pfam" id="PF04055">
    <property type="entry name" value="Radical_SAM"/>
    <property type="match status" value="1"/>
</dbReference>
<keyword evidence="6" id="KW-1185">Reference proteome</keyword>
<reference evidence="6" key="1">
    <citation type="journal article" date="2019" name="Int. J. Syst. Evol. Microbiol.">
        <title>The Global Catalogue of Microorganisms (GCM) 10K type strain sequencing project: providing services to taxonomists for standard genome sequencing and annotation.</title>
        <authorList>
            <consortium name="The Broad Institute Genomics Platform"/>
            <consortium name="The Broad Institute Genome Sequencing Center for Infectious Disease"/>
            <person name="Wu L."/>
            <person name="Ma J."/>
        </authorList>
    </citation>
    <scope>NUCLEOTIDE SEQUENCE [LARGE SCALE GENOMIC DNA]</scope>
    <source>
        <strain evidence="6">KCTC 42964</strain>
    </source>
</reference>
<dbReference type="PANTHER" id="PTHR13932">
    <property type="entry name" value="COPROPORPHYRINIGEN III OXIDASE"/>
    <property type="match status" value="1"/>
</dbReference>
<dbReference type="InterPro" id="IPR007197">
    <property type="entry name" value="rSAM"/>
</dbReference>
<comment type="function">
    <text evidence="2">Probably acts as a heme chaperone, transferring heme to an unknown acceptor. Binds one molecule of heme per monomer, possibly covalently. Binds 1 [4Fe-4S] cluster. The cluster is coordinated with 3 cysteines and an exchangeable S-adenosyl-L-methionine.</text>
</comment>
<feature type="region of interest" description="Disordered" evidence="3">
    <location>
        <begin position="1"/>
        <end position="25"/>
    </location>
</feature>
<name>A0ABV7L5T9_9PROT</name>
<feature type="compositionally biased region" description="Low complexity" evidence="3">
    <location>
        <begin position="1"/>
        <end position="18"/>
    </location>
</feature>
<dbReference type="SMART" id="SM00729">
    <property type="entry name" value="Elp3"/>
    <property type="match status" value="1"/>
</dbReference>
<evidence type="ECO:0000256" key="3">
    <source>
        <dbReference type="SAM" id="MobiDB-lite"/>
    </source>
</evidence>
<dbReference type="SUPFAM" id="SSF102114">
    <property type="entry name" value="Radical SAM enzymes"/>
    <property type="match status" value="1"/>
</dbReference>
<dbReference type="SFLD" id="SFLDF00288">
    <property type="entry name" value="HemN-like__clustered_with_nucl"/>
    <property type="match status" value="1"/>
</dbReference>
<dbReference type="SFLD" id="SFLDG01065">
    <property type="entry name" value="anaerobic_coproporphyrinogen-I"/>
    <property type="match status" value="1"/>
</dbReference>
<comment type="subcellular location">
    <subcellularLocation>
        <location evidence="2">Cytoplasm</location>
    </subcellularLocation>
</comment>
<dbReference type="InterPro" id="IPR010723">
    <property type="entry name" value="HemN_C"/>
</dbReference>
<keyword evidence="2" id="KW-0143">Chaperone</keyword>
<keyword evidence="2" id="KW-0479">Metal-binding</keyword>
<dbReference type="NCBIfam" id="TIGR00539">
    <property type="entry name" value="hemN_rel"/>
    <property type="match status" value="1"/>
</dbReference>
<dbReference type="EMBL" id="JBHRTR010000035">
    <property type="protein sequence ID" value="MFC3229972.1"/>
    <property type="molecule type" value="Genomic_DNA"/>
</dbReference>
<comment type="similarity">
    <text evidence="1">Belongs to the anaerobic coproporphyrinogen-III oxidase family. HemW subfamily.</text>
</comment>
<dbReference type="SFLD" id="SFLDS00029">
    <property type="entry name" value="Radical_SAM"/>
    <property type="match status" value="1"/>
</dbReference>
<dbReference type="Pfam" id="PF06969">
    <property type="entry name" value="HemN_C"/>
    <property type="match status" value="1"/>
</dbReference>
<dbReference type="InterPro" id="IPR058240">
    <property type="entry name" value="rSAM_sf"/>
</dbReference>
<dbReference type="SFLD" id="SFLDF00562">
    <property type="entry name" value="HemN-like__clustered_with_heat"/>
    <property type="match status" value="1"/>
</dbReference>
<dbReference type="Proteomes" id="UP001595528">
    <property type="component" value="Unassembled WGS sequence"/>
</dbReference>
<keyword evidence="2" id="KW-0349">Heme</keyword>
<keyword evidence="2" id="KW-0411">Iron-sulfur</keyword>
<dbReference type="PANTHER" id="PTHR13932:SF5">
    <property type="entry name" value="RADICAL S-ADENOSYL METHIONINE DOMAIN-CONTAINING PROTEIN 1, MITOCHONDRIAL"/>
    <property type="match status" value="1"/>
</dbReference>
<evidence type="ECO:0000256" key="1">
    <source>
        <dbReference type="ARBA" id="ARBA00006100"/>
    </source>
</evidence>
<proteinExistence type="inferred from homology"/>
<dbReference type="InterPro" id="IPR006638">
    <property type="entry name" value="Elp3/MiaA/NifB-like_rSAM"/>
</dbReference>
<sequence>MPSAFSSTAASPAAEPGPCAGRDASPDGGEGLALYVHWPFCQSKCPYCDFNSHVRETVDQPAWRDALLADLDWEAARTGPRRLQSIFFGGGTPSLMPPETVAAVIERATGRWAAAPDLEVTLEANPGSVEVGRFRGYAAAGVNRVSVGVQSLRDDDLRRLGRLHDAAAARHAVATAAAIFPRFSFDLIYGRPGQTVDDWRAELVEGLAMAGGHLSLYTLTLEPNTGFYGAWRRGALQMPEDEAVAAQFDLTQELCAAAGLPAYEISNHARPGEESRHNLVYWRYGDYAGIGPGAHGRLGSGAGRIASRRIAKPEAWLAQVTAGGHGIAAEEPVDPEEQWPEALMMGLRLVEGIDLARLRGRIGRPETAAIDAAALERFLREGLLRRDGDRLAATADGRNLLNALLGRLIA</sequence>
<accession>A0ABV7L5T9</accession>